<evidence type="ECO:0000259" key="2">
    <source>
        <dbReference type="PROSITE" id="PS51109"/>
    </source>
</evidence>
<gene>
    <name evidence="3" type="ORF">SAMN04490178_13332</name>
</gene>
<dbReference type="InterPro" id="IPR022029">
    <property type="entry name" value="YoaR-like_PG-bd"/>
</dbReference>
<evidence type="ECO:0000256" key="1">
    <source>
        <dbReference type="ARBA" id="ARBA00022729"/>
    </source>
</evidence>
<sequence length="450" mass="49650">MKNWQSTIAFLLIICFGIVFFAGGTSLFSSRVYAGVTVDGVSLAGCSREDVQQLLAVWRQELLQKRIKVYYGENSFDLAAQQIDLDWDIAAAANEAWNYGRDGGLWTRMKKIYQAREEGYHVTLRVQYNKDKLDRYIAEWRQAVEREPRNAAISMQSGTVLPQEQGMRLAVETAGPAVLKALSTVDVPAVILPVVTVPPEVTVQDVAARGIGDLWGSYTTDFNEDDINRSANIILAANKINGKILEPGAVFSFNEVVGPREKEYGFKEAMELMDGELVPGIGGGICQVSSTLYNAVLLSNLTVVERYNHSKALGYVPLGRDATVVYGLLDFKFANNTGAPVLITAEIQRGRLSIGLFGRGKMKEAVKIISTDKKAILPAEVRKEDQTLYLGETEVEKPGKPGYEITTLRIVESGGQEIKREVLAKDRYLPEDKIIKMGTRMPPFARAGGE</sequence>
<feature type="domain" description="G5" evidence="2">
    <location>
        <begin position="362"/>
        <end position="441"/>
    </location>
</feature>
<dbReference type="EMBL" id="FODY01000033">
    <property type="protein sequence ID" value="SEP44838.1"/>
    <property type="molecule type" value="Genomic_DNA"/>
</dbReference>
<dbReference type="PANTHER" id="PTHR35788">
    <property type="entry name" value="EXPORTED PROTEIN-RELATED"/>
    <property type="match status" value="1"/>
</dbReference>
<evidence type="ECO:0000313" key="4">
    <source>
        <dbReference type="Proteomes" id="UP000198847"/>
    </source>
</evidence>
<proteinExistence type="predicted"/>
<dbReference type="Gene3D" id="2.20.230.10">
    <property type="entry name" value="Resuscitation-promoting factor rpfb"/>
    <property type="match status" value="1"/>
</dbReference>
<dbReference type="Pfam" id="PF12229">
    <property type="entry name" value="PG_binding_4"/>
    <property type="match status" value="1"/>
</dbReference>
<dbReference type="InterPro" id="IPR011098">
    <property type="entry name" value="G5_dom"/>
</dbReference>
<accession>A0A1H8XZX0</accession>
<dbReference type="STRING" id="112903.SAMN04490178_13332"/>
<dbReference type="InterPro" id="IPR007391">
    <property type="entry name" value="Vancomycin_resist_VanW"/>
</dbReference>
<dbReference type="AlphaFoldDB" id="A0A1H8XZX0"/>
<dbReference type="SMART" id="SM01208">
    <property type="entry name" value="G5"/>
    <property type="match status" value="1"/>
</dbReference>
<dbReference type="OrthoDB" id="9797191at2"/>
<protein>
    <submittedName>
        <fullName evidence="3">Vancomycin resistance protein YoaR, contains peptidoglycan-binding and VanW domains</fullName>
    </submittedName>
</protein>
<dbReference type="RefSeq" id="WP_091751513.1">
    <property type="nucleotide sequence ID" value="NZ_FODY01000033.1"/>
</dbReference>
<evidence type="ECO:0000313" key="3">
    <source>
        <dbReference type="EMBL" id="SEP44838.1"/>
    </source>
</evidence>
<dbReference type="PROSITE" id="PS51109">
    <property type="entry name" value="G5"/>
    <property type="match status" value="1"/>
</dbReference>
<keyword evidence="1" id="KW-0732">Signal</keyword>
<dbReference type="Proteomes" id="UP000198847">
    <property type="component" value="Unassembled WGS sequence"/>
</dbReference>
<dbReference type="Pfam" id="PF07501">
    <property type="entry name" value="G5"/>
    <property type="match status" value="1"/>
</dbReference>
<dbReference type="PANTHER" id="PTHR35788:SF1">
    <property type="entry name" value="EXPORTED PROTEIN"/>
    <property type="match status" value="1"/>
</dbReference>
<name>A0A1H8XZX0_9FIRM</name>
<organism evidence="3 4">
    <name type="scientific">Propionispora vibrioides</name>
    <dbReference type="NCBI Taxonomy" id="112903"/>
    <lineage>
        <taxon>Bacteria</taxon>
        <taxon>Bacillati</taxon>
        <taxon>Bacillota</taxon>
        <taxon>Negativicutes</taxon>
        <taxon>Selenomonadales</taxon>
        <taxon>Sporomusaceae</taxon>
        <taxon>Propionispora</taxon>
    </lineage>
</organism>
<dbReference type="Pfam" id="PF04294">
    <property type="entry name" value="VanW"/>
    <property type="match status" value="1"/>
</dbReference>
<reference evidence="3 4" key="1">
    <citation type="submission" date="2016-10" db="EMBL/GenBank/DDBJ databases">
        <authorList>
            <person name="de Groot N.N."/>
        </authorList>
    </citation>
    <scope>NUCLEOTIDE SEQUENCE [LARGE SCALE GENOMIC DNA]</scope>
    <source>
        <strain evidence="3 4">DSM 13305</strain>
    </source>
</reference>
<keyword evidence="4" id="KW-1185">Reference proteome</keyword>
<dbReference type="InterPro" id="IPR052913">
    <property type="entry name" value="Glycopeptide_resist_protein"/>
</dbReference>